<protein>
    <submittedName>
        <fullName evidence="1">15300_t:CDS:1</fullName>
    </submittedName>
</protein>
<organism evidence="1 2">
    <name type="scientific">Acaulospora colombiana</name>
    <dbReference type="NCBI Taxonomy" id="27376"/>
    <lineage>
        <taxon>Eukaryota</taxon>
        <taxon>Fungi</taxon>
        <taxon>Fungi incertae sedis</taxon>
        <taxon>Mucoromycota</taxon>
        <taxon>Glomeromycotina</taxon>
        <taxon>Glomeromycetes</taxon>
        <taxon>Diversisporales</taxon>
        <taxon>Acaulosporaceae</taxon>
        <taxon>Acaulospora</taxon>
    </lineage>
</organism>
<feature type="non-terminal residue" evidence="1">
    <location>
        <position position="552"/>
    </location>
</feature>
<gene>
    <name evidence="1" type="ORF">ACOLOM_LOCUS11161</name>
</gene>
<keyword evidence="2" id="KW-1185">Reference proteome</keyword>
<name>A0ACA9PT91_9GLOM</name>
<proteinExistence type="predicted"/>
<evidence type="ECO:0000313" key="1">
    <source>
        <dbReference type="EMBL" id="CAG8721456.1"/>
    </source>
</evidence>
<accession>A0ACA9PT91</accession>
<dbReference type="Proteomes" id="UP000789525">
    <property type="component" value="Unassembled WGS sequence"/>
</dbReference>
<dbReference type="EMBL" id="CAJVPT010038927">
    <property type="protein sequence ID" value="CAG8721456.1"/>
    <property type="molecule type" value="Genomic_DNA"/>
</dbReference>
<comment type="caution">
    <text evidence="1">The sequence shown here is derived from an EMBL/GenBank/DDBJ whole genome shotgun (WGS) entry which is preliminary data.</text>
</comment>
<reference evidence="1" key="1">
    <citation type="submission" date="2021-06" db="EMBL/GenBank/DDBJ databases">
        <authorList>
            <person name="Kallberg Y."/>
            <person name="Tangrot J."/>
            <person name="Rosling A."/>
        </authorList>
    </citation>
    <scope>NUCLEOTIDE SEQUENCE</scope>
    <source>
        <strain evidence="1">CL356</strain>
    </source>
</reference>
<sequence length="552" mass="59666">MGGIEVTLLGSNFSREALVNCAIGFGQNVVLFAGANASTTLSAGQASSSTGNGLGVGAQVYNDNVIICMLPPSPVAGPVEVKFFGLPAPMPGLGLPMGEPPAPIFTYIEEEEKDLMIHALQILGWQNSGQWQDAKSVAMNILGNQNQAMGGMMGMEDSSNADLSSLIGGLGFSATQGKTANKGGLARQATQSNINQIELGVWNVLRRAQHPATGVISHISTPHPVTGRTLLHIASALGFSKLVAALIGWKANVDIADKNGFSPVHFACFYGRTECVDILVRIGRAHLEGRDLQGRTPFDVCGTEQVRDFVLELEEEVETRRRKSTAPSEIESGGEGDDEKYTTSEADFEEEEEEEDSFQQPEPVGEPSRSASRRVSRANSLASIASNRKAARPAIPYGHEDLQPLSSIHPADSIPIPPASPSSSSSWGLPRNIPMPWQMQFPAGWQFPNVPTMPQFVRRRSVEGEDGDKTQQKEKEMFDWMWMQYLRNQWNLLQQQQQGAQQAPDSQEKRGSPNTHTAPATPTIVDEPPSPLSLDPPSKLSVPSSSSTKIYP</sequence>
<evidence type="ECO:0000313" key="2">
    <source>
        <dbReference type="Proteomes" id="UP000789525"/>
    </source>
</evidence>